<dbReference type="GO" id="GO:0006412">
    <property type="term" value="P:translation"/>
    <property type="evidence" value="ECO:0007669"/>
    <property type="project" value="InterPro"/>
</dbReference>
<dbReference type="GO" id="GO:0003735">
    <property type="term" value="F:structural constituent of ribosome"/>
    <property type="evidence" value="ECO:0007669"/>
    <property type="project" value="InterPro"/>
</dbReference>
<sequence length="216" mass="24445">MSADIEGLRPRIRTAIELALKTKKPWKFVQSIELILTFKGIDVKRQQEFRFRDDIELPHGPGKEPRVCLVLEDELASKYEGLVHMVIPRSRLDTITKKEAKKIAQSCDFMLVRATLMGQVGRILGPALGPRGKGLVPIPVNADVVAFVERYKKRVMLRSKEQPWAGCRIGTENMSIEQLVDNAMAVLHYVEEKIKRPLVQTARIYVKTTSSPAIEV</sequence>
<name>A0A7C2V8S5_9CREN</name>
<dbReference type="PANTHER" id="PTHR36427:SF3">
    <property type="entry name" value="LARGE RIBOSOMAL SUBUNIT PROTEIN UL1M"/>
    <property type="match status" value="1"/>
</dbReference>
<dbReference type="InterPro" id="IPR002143">
    <property type="entry name" value="Ribosomal_uL1"/>
</dbReference>
<comment type="caution">
    <text evidence="4">The sequence shown here is derived from an EMBL/GenBank/DDBJ whole genome shotgun (WGS) entry which is preliminary data.</text>
</comment>
<dbReference type="GO" id="GO:0015934">
    <property type="term" value="C:large ribosomal subunit"/>
    <property type="evidence" value="ECO:0007669"/>
    <property type="project" value="InterPro"/>
</dbReference>
<keyword evidence="3" id="KW-0687">Ribonucleoprotein</keyword>
<dbReference type="EMBL" id="DSGT01000001">
    <property type="protein sequence ID" value="HEW52586.1"/>
    <property type="molecule type" value="Genomic_DNA"/>
</dbReference>
<dbReference type="Gene3D" id="3.30.190.20">
    <property type="match status" value="1"/>
</dbReference>
<comment type="similarity">
    <text evidence="1">Belongs to the universal ribosomal protein uL1 family.</text>
</comment>
<dbReference type="GO" id="GO:0003723">
    <property type="term" value="F:RNA binding"/>
    <property type="evidence" value="ECO:0007669"/>
    <property type="project" value="InterPro"/>
</dbReference>
<accession>A0A7C2V8S5</accession>
<evidence type="ECO:0000313" key="4">
    <source>
        <dbReference type="EMBL" id="HEW52586.1"/>
    </source>
</evidence>
<evidence type="ECO:0000256" key="1">
    <source>
        <dbReference type="ARBA" id="ARBA00010531"/>
    </source>
</evidence>
<dbReference type="InterPro" id="IPR016095">
    <property type="entry name" value="Ribosomal_uL1_3-a/b-sand"/>
</dbReference>
<dbReference type="AlphaFoldDB" id="A0A7C2V8S5"/>
<dbReference type="Gene3D" id="3.40.50.790">
    <property type="match status" value="1"/>
</dbReference>
<dbReference type="Pfam" id="PF00687">
    <property type="entry name" value="Ribosomal_L1"/>
    <property type="match status" value="1"/>
</dbReference>
<evidence type="ECO:0000256" key="3">
    <source>
        <dbReference type="ARBA" id="ARBA00023274"/>
    </source>
</evidence>
<keyword evidence="2 4" id="KW-0689">Ribosomal protein</keyword>
<evidence type="ECO:0000256" key="2">
    <source>
        <dbReference type="ARBA" id="ARBA00022980"/>
    </source>
</evidence>
<protein>
    <submittedName>
        <fullName evidence="4">50S ribosomal protein L1</fullName>
    </submittedName>
</protein>
<dbReference type="InterPro" id="IPR028364">
    <property type="entry name" value="Ribosomal_uL1/biogenesis"/>
</dbReference>
<dbReference type="PIRSF" id="PIRSF002155">
    <property type="entry name" value="Ribosomal_L1"/>
    <property type="match status" value="1"/>
</dbReference>
<dbReference type="InterPro" id="IPR023674">
    <property type="entry name" value="Ribosomal_uL1-like"/>
</dbReference>
<dbReference type="SUPFAM" id="SSF56808">
    <property type="entry name" value="Ribosomal protein L1"/>
    <property type="match status" value="1"/>
</dbReference>
<dbReference type="CDD" id="cd00403">
    <property type="entry name" value="Ribosomal_L1"/>
    <property type="match status" value="1"/>
</dbReference>
<reference evidence="4" key="1">
    <citation type="journal article" date="2020" name="mSystems">
        <title>Genome- and Community-Level Interaction Insights into Carbon Utilization and Element Cycling Functions of Hydrothermarchaeota in Hydrothermal Sediment.</title>
        <authorList>
            <person name="Zhou Z."/>
            <person name="Liu Y."/>
            <person name="Xu W."/>
            <person name="Pan J."/>
            <person name="Luo Z.H."/>
            <person name="Li M."/>
        </authorList>
    </citation>
    <scope>NUCLEOTIDE SEQUENCE [LARGE SCALE GENOMIC DNA]</scope>
    <source>
        <strain evidence="4">SpSt-16</strain>
    </source>
</reference>
<organism evidence="4">
    <name type="scientific">Ignisphaera aggregans</name>
    <dbReference type="NCBI Taxonomy" id="334771"/>
    <lineage>
        <taxon>Archaea</taxon>
        <taxon>Thermoproteota</taxon>
        <taxon>Thermoprotei</taxon>
        <taxon>Desulfurococcales</taxon>
        <taxon>Desulfurococcaceae</taxon>
        <taxon>Ignisphaera</taxon>
    </lineage>
</organism>
<dbReference type="PANTHER" id="PTHR36427">
    <property type="entry name" value="54S RIBOSOMAL PROTEIN L1, MITOCHONDRIAL"/>
    <property type="match status" value="1"/>
</dbReference>
<proteinExistence type="inferred from homology"/>
<gene>
    <name evidence="4" type="ORF">ENO77_00120</name>
</gene>